<comment type="caution">
    <text evidence="11">The sequence shown here is derived from an EMBL/GenBank/DDBJ whole genome shotgun (WGS) entry which is preliminary data.</text>
</comment>
<feature type="domain" description="RNA polymerase sigma factor 54 core-binding" evidence="10">
    <location>
        <begin position="113"/>
        <end position="301"/>
    </location>
</feature>
<dbReference type="Pfam" id="PF04963">
    <property type="entry name" value="Sigma54_CBD"/>
    <property type="match status" value="1"/>
</dbReference>
<dbReference type="EMBL" id="LSRS01000002">
    <property type="protein sequence ID" value="KAF1086139.1"/>
    <property type="molecule type" value="Genomic_DNA"/>
</dbReference>
<dbReference type="GO" id="GO:0006352">
    <property type="term" value="P:DNA-templated transcription initiation"/>
    <property type="evidence" value="ECO:0007669"/>
    <property type="project" value="InterPro"/>
</dbReference>
<name>A0A9D2WRK0_9FIRM</name>
<dbReference type="AlphaFoldDB" id="A0A9D2WRK0"/>
<dbReference type="InterPro" id="IPR038709">
    <property type="entry name" value="RpoN_core-bd_sf"/>
</dbReference>
<dbReference type="NCBIfam" id="NF009118">
    <property type="entry name" value="PRK12469.1"/>
    <property type="match status" value="1"/>
</dbReference>
<evidence type="ECO:0000256" key="1">
    <source>
        <dbReference type="ARBA" id="ARBA00008798"/>
    </source>
</evidence>
<protein>
    <submittedName>
        <fullName evidence="11">RNA polymerase sigma-54 factor</fullName>
    </submittedName>
</protein>
<organism evidence="11 12">
    <name type="scientific">Sporotomaculum syntrophicum</name>
    <dbReference type="NCBI Taxonomy" id="182264"/>
    <lineage>
        <taxon>Bacteria</taxon>
        <taxon>Bacillati</taxon>
        <taxon>Bacillota</taxon>
        <taxon>Clostridia</taxon>
        <taxon>Eubacteriales</taxon>
        <taxon>Desulfallaceae</taxon>
        <taxon>Sporotomaculum</taxon>
    </lineage>
</organism>
<dbReference type="PIRSF" id="PIRSF000774">
    <property type="entry name" value="RpoN"/>
    <property type="match status" value="1"/>
</dbReference>
<keyword evidence="4" id="KW-0548">Nucleotidyltransferase</keyword>
<dbReference type="InterPro" id="IPR007046">
    <property type="entry name" value="RNA_pol_sigma_54_core-bd"/>
</dbReference>
<dbReference type="InterPro" id="IPR007634">
    <property type="entry name" value="RNA_pol_sigma_54_DNA-bd"/>
</dbReference>
<proteinExistence type="inferred from homology"/>
<dbReference type="GO" id="GO:0016987">
    <property type="term" value="F:sigma factor activity"/>
    <property type="evidence" value="ECO:0007669"/>
    <property type="project" value="UniProtKB-KW"/>
</dbReference>
<dbReference type="PROSITE" id="PS00718">
    <property type="entry name" value="SIGMA54_2"/>
    <property type="match status" value="1"/>
</dbReference>
<dbReference type="OrthoDB" id="9814402at2"/>
<dbReference type="PROSITE" id="PS50044">
    <property type="entry name" value="SIGMA54_3"/>
    <property type="match status" value="1"/>
</dbReference>
<evidence type="ECO:0000256" key="7">
    <source>
        <dbReference type="ARBA" id="ARBA00023125"/>
    </source>
</evidence>
<evidence type="ECO:0000256" key="6">
    <source>
        <dbReference type="ARBA" id="ARBA00023082"/>
    </source>
</evidence>
<dbReference type="PROSITE" id="PS00717">
    <property type="entry name" value="SIGMA54_1"/>
    <property type="match status" value="1"/>
</dbReference>
<evidence type="ECO:0000313" key="11">
    <source>
        <dbReference type="EMBL" id="KAF1086139.1"/>
    </source>
</evidence>
<dbReference type="Gene3D" id="1.10.10.60">
    <property type="entry name" value="Homeodomain-like"/>
    <property type="match status" value="1"/>
</dbReference>
<keyword evidence="3" id="KW-0808">Transferase</keyword>
<reference evidence="11" key="1">
    <citation type="submission" date="2016-02" db="EMBL/GenBank/DDBJ databases">
        <title>Draft Genome Sequence of Sporotomaculum syntrophicum Strain FB, a Syntrophic Benzoate Degrader.</title>
        <authorList>
            <person name="Nobu M.K."/>
            <person name="Narihiro T."/>
            <person name="Qiu Y.-L."/>
            <person name="Ohashi A."/>
            <person name="Liu W.-T."/>
            <person name="Yuji S."/>
        </authorList>
    </citation>
    <scope>NUCLEOTIDE SEQUENCE</scope>
    <source>
        <strain evidence="11">FB</strain>
    </source>
</reference>
<dbReference type="PANTHER" id="PTHR32248">
    <property type="entry name" value="RNA POLYMERASE SIGMA-54 FACTOR"/>
    <property type="match status" value="1"/>
</dbReference>
<dbReference type="InterPro" id="IPR000394">
    <property type="entry name" value="RNA_pol_sigma_54"/>
</dbReference>
<keyword evidence="2" id="KW-0240">DNA-directed RNA polymerase</keyword>
<dbReference type="RefSeq" id="WP_161821271.1">
    <property type="nucleotide sequence ID" value="NZ_LSRS01000002.1"/>
</dbReference>
<evidence type="ECO:0000256" key="8">
    <source>
        <dbReference type="ARBA" id="ARBA00023163"/>
    </source>
</evidence>
<dbReference type="Pfam" id="PF00309">
    <property type="entry name" value="Sigma54_AID"/>
    <property type="match status" value="1"/>
</dbReference>
<keyword evidence="5" id="KW-0805">Transcription regulation</keyword>
<evidence type="ECO:0000256" key="4">
    <source>
        <dbReference type="ARBA" id="ARBA00022695"/>
    </source>
</evidence>
<dbReference type="Proteomes" id="UP000798488">
    <property type="component" value="Unassembled WGS sequence"/>
</dbReference>
<keyword evidence="7" id="KW-0238">DNA-binding</keyword>
<dbReference type="NCBIfam" id="TIGR02395">
    <property type="entry name" value="rpoN_sigma"/>
    <property type="match status" value="1"/>
</dbReference>
<comment type="similarity">
    <text evidence="1">Belongs to the sigma-54 factor family.</text>
</comment>
<keyword evidence="8" id="KW-0804">Transcription</keyword>
<feature type="domain" description="RNA polymerase sigma factor 54 DNA-binding" evidence="9">
    <location>
        <begin position="316"/>
        <end position="475"/>
    </location>
</feature>
<keyword evidence="6" id="KW-0731">Sigma factor</keyword>
<dbReference type="Pfam" id="PF04552">
    <property type="entry name" value="Sigma54_DBD"/>
    <property type="match status" value="1"/>
</dbReference>
<gene>
    <name evidence="11" type="primary">rpoN</name>
    <name evidence="11" type="ORF">SPSYN_00878</name>
</gene>
<dbReference type="Gene3D" id="1.10.10.1330">
    <property type="entry name" value="RNA polymerase sigma-54 factor, core-binding domain"/>
    <property type="match status" value="1"/>
</dbReference>
<dbReference type="GO" id="GO:0003677">
    <property type="term" value="F:DNA binding"/>
    <property type="evidence" value="ECO:0007669"/>
    <property type="project" value="UniProtKB-KW"/>
</dbReference>
<evidence type="ECO:0000259" key="10">
    <source>
        <dbReference type="Pfam" id="PF04963"/>
    </source>
</evidence>
<keyword evidence="12" id="KW-1185">Reference proteome</keyword>
<dbReference type="GO" id="GO:0001216">
    <property type="term" value="F:DNA-binding transcription activator activity"/>
    <property type="evidence" value="ECO:0007669"/>
    <property type="project" value="InterPro"/>
</dbReference>
<evidence type="ECO:0000256" key="5">
    <source>
        <dbReference type="ARBA" id="ARBA00023015"/>
    </source>
</evidence>
<dbReference type="GO" id="GO:0016779">
    <property type="term" value="F:nucleotidyltransferase activity"/>
    <property type="evidence" value="ECO:0007669"/>
    <property type="project" value="UniProtKB-KW"/>
</dbReference>
<evidence type="ECO:0000313" key="12">
    <source>
        <dbReference type="Proteomes" id="UP000798488"/>
    </source>
</evidence>
<dbReference type="GO" id="GO:0000428">
    <property type="term" value="C:DNA-directed RNA polymerase complex"/>
    <property type="evidence" value="ECO:0007669"/>
    <property type="project" value="UniProtKB-KW"/>
</dbReference>
<evidence type="ECO:0000256" key="2">
    <source>
        <dbReference type="ARBA" id="ARBA00022478"/>
    </source>
</evidence>
<accession>A0A9D2WRK0</accession>
<dbReference type="PRINTS" id="PR00045">
    <property type="entry name" value="SIGMA54FCT"/>
</dbReference>
<evidence type="ECO:0000259" key="9">
    <source>
        <dbReference type="Pfam" id="PF04552"/>
    </source>
</evidence>
<evidence type="ECO:0000256" key="3">
    <source>
        <dbReference type="ARBA" id="ARBA00022679"/>
    </source>
</evidence>
<dbReference type="PANTHER" id="PTHR32248:SF4">
    <property type="entry name" value="RNA POLYMERASE SIGMA-54 FACTOR"/>
    <property type="match status" value="1"/>
</dbReference>
<sequence>MRMGYVLDVVQTQKLIMTPELRQAIAILQFSSLELGTYVEQQLQENPMLEIGEDYENTNLEEPLSVEADIGGKEKDKDKENEYDIDWQDYFQDSSDLGMTPSESCREHNDYTYENYISIAPNLMEHLMRQLGLVKISERIRVIAEYIIGNINDHGYLSCSIDEIAQEVNEPAEKVLEALKIVQTFDPPGIGARTLQECLLLQLNYLNFDDPLVCAVVDNHLTDLADGKYNRIAQVLGVSVQEIQQVADLLKTLDPKPGRNFSNQNDNRYIVPDIVLNKADGEYEIITNDTSVPRLTINNTYRAVLGQSKGDSQTKKFVENKLNAAAWLIKSIEQRRLTLYKVTKCLVELQRDFLEHGVKYLKPLNLKTVADIVGLHESTVSRATSNKYIQTPQGVFEMKYFFSSGLSSIEGSTAVSAESIKKTLQEIVDREDAKTPLNDQQIADMFKTRGVKISRRTVAKYRDEMNIPPIRKRKRY</sequence>